<dbReference type="RefSeq" id="WP_109360157.1">
    <property type="nucleotide sequence ID" value="NZ_QFRJ01000011.1"/>
</dbReference>
<evidence type="ECO:0008006" key="3">
    <source>
        <dbReference type="Google" id="ProtNLM"/>
    </source>
</evidence>
<reference evidence="1 2" key="1">
    <citation type="submission" date="2018-05" db="EMBL/GenBank/DDBJ databases">
        <title>Brumimicrobium oceani sp. nov., isolated from coastal sediment.</title>
        <authorList>
            <person name="Kou Y."/>
        </authorList>
    </citation>
    <scope>NUCLEOTIDE SEQUENCE [LARGE SCALE GENOMIC DNA]</scope>
    <source>
        <strain evidence="1 2">C305</strain>
    </source>
</reference>
<dbReference type="Proteomes" id="UP000245370">
    <property type="component" value="Unassembled WGS sequence"/>
</dbReference>
<protein>
    <recommendedName>
        <fullName evidence="3">Type II toxin-antitoxin system PemK/MazF family toxin</fullName>
    </recommendedName>
</protein>
<evidence type="ECO:0000313" key="2">
    <source>
        <dbReference type="Proteomes" id="UP000245370"/>
    </source>
</evidence>
<sequence>MFKEGIIIYFDPFYFKNGNTAKPKYFVVLKNQNEQNILASLPTRKDSIPQKEEIDNGCIELPSINLNCFVISNKIEITKCGKTFDFKTHIYGHQIESYKTAFLKEIYPIENADYEIWGEMKKEIFTSLIECLKNSKSVKRKYRKMLEK</sequence>
<dbReference type="EMBL" id="QFRJ01000011">
    <property type="protein sequence ID" value="PWH84750.1"/>
    <property type="molecule type" value="Genomic_DNA"/>
</dbReference>
<dbReference type="AlphaFoldDB" id="A0A2U2XAG9"/>
<organism evidence="1 2">
    <name type="scientific">Brumimicrobium oceani</name>
    <dbReference type="NCBI Taxonomy" id="2100725"/>
    <lineage>
        <taxon>Bacteria</taxon>
        <taxon>Pseudomonadati</taxon>
        <taxon>Bacteroidota</taxon>
        <taxon>Flavobacteriia</taxon>
        <taxon>Flavobacteriales</taxon>
        <taxon>Crocinitomicaceae</taxon>
        <taxon>Brumimicrobium</taxon>
    </lineage>
</organism>
<comment type="caution">
    <text evidence="1">The sequence shown here is derived from an EMBL/GenBank/DDBJ whole genome shotgun (WGS) entry which is preliminary data.</text>
</comment>
<reference evidence="1 2" key="2">
    <citation type="submission" date="2018-05" db="EMBL/GenBank/DDBJ databases">
        <authorList>
            <person name="Lanie J.A."/>
            <person name="Ng W.-L."/>
            <person name="Kazmierczak K.M."/>
            <person name="Andrzejewski T.M."/>
            <person name="Davidsen T.M."/>
            <person name="Wayne K.J."/>
            <person name="Tettelin H."/>
            <person name="Glass J.I."/>
            <person name="Rusch D."/>
            <person name="Podicherti R."/>
            <person name="Tsui H.-C.T."/>
            <person name="Winkler M.E."/>
        </authorList>
    </citation>
    <scope>NUCLEOTIDE SEQUENCE [LARGE SCALE GENOMIC DNA]</scope>
    <source>
        <strain evidence="1 2">C305</strain>
    </source>
</reference>
<name>A0A2U2XAG9_9FLAO</name>
<gene>
    <name evidence="1" type="ORF">DIT68_12530</name>
</gene>
<evidence type="ECO:0000313" key="1">
    <source>
        <dbReference type="EMBL" id="PWH84750.1"/>
    </source>
</evidence>
<dbReference type="OrthoDB" id="1348281at2"/>
<proteinExistence type="predicted"/>
<accession>A0A2U2XAG9</accession>
<keyword evidence="2" id="KW-1185">Reference proteome</keyword>